<dbReference type="InterPro" id="IPR002156">
    <property type="entry name" value="RNaseH_domain"/>
</dbReference>
<dbReference type="Pfam" id="PF03732">
    <property type="entry name" value="Retrotrans_gag"/>
    <property type="match status" value="1"/>
</dbReference>
<dbReference type="PANTHER" id="PTHR37984:SF5">
    <property type="entry name" value="PROTEIN NYNRIN-LIKE"/>
    <property type="match status" value="1"/>
</dbReference>
<dbReference type="Proteomes" id="UP000000763">
    <property type="component" value="Chromosome 10"/>
</dbReference>
<feature type="compositionally biased region" description="Polar residues" evidence="7">
    <location>
        <begin position="12"/>
        <end position="22"/>
    </location>
</feature>
<dbReference type="GO" id="GO:0016779">
    <property type="term" value="F:nucleotidyltransferase activity"/>
    <property type="evidence" value="ECO:0007669"/>
    <property type="project" value="UniProtKB-KW"/>
</dbReference>
<gene>
    <name evidence="9" type="primary">OSJNBa0015O22.11</name>
</gene>
<dbReference type="InterPro" id="IPR036397">
    <property type="entry name" value="RNaseH_sf"/>
</dbReference>
<dbReference type="Gene3D" id="3.30.420.10">
    <property type="entry name" value="Ribonuclease H-like superfamily/Ribonuclease H"/>
    <property type="match status" value="1"/>
</dbReference>
<dbReference type="SUPFAM" id="SSF50630">
    <property type="entry name" value="Acid proteases"/>
    <property type="match status" value="1"/>
</dbReference>
<keyword evidence="4" id="KW-0255">Endonuclease</keyword>
<evidence type="ECO:0000256" key="1">
    <source>
        <dbReference type="ARBA" id="ARBA00022679"/>
    </source>
</evidence>
<feature type="compositionally biased region" description="Basic and acidic residues" evidence="7">
    <location>
        <begin position="396"/>
        <end position="410"/>
    </location>
</feature>
<evidence type="ECO:0000259" key="8">
    <source>
        <dbReference type="PROSITE" id="PS50994"/>
    </source>
</evidence>
<dbReference type="InterPro" id="IPR041577">
    <property type="entry name" value="RT_RNaseH_2"/>
</dbReference>
<evidence type="ECO:0000256" key="2">
    <source>
        <dbReference type="ARBA" id="ARBA00022695"/>
    </source>
</evidence>
<dbReference type="SUPFAM" id="SSF56672">
    <property type="entry name" value="DNA/RNA polymerases"/>
    <property type="match status" value="1"/>
</dbReference>
<dbReference type="InterPro" id="IPR012337">
    <property type="entry name" value="RNaseH-like_sf"/>
</dbReference>
<feature type="compositionally biased region" description="Basic and acidic residues" evidence="7">
    <location>
        <begin position="418"/>
        <end position="429"/>
    </location>
</feature>
<dbReference type="InterPro" id="IPR000477">
    <property type="entry name" value="RT_dom"/>
</dbReference>
<feature type="region of interest" description="Disordered" evidence="7">
    <location>
        <begin position="396"/>
        <end position="435"/>
    </location>
</feature>
<keyword evidence="5" id="KW-0233">DNA recombination</keyword>
<evidence type="ECO:0000256" key="3">
    <source>
        <dbReference type="ARBA" id="ARBA00022722"/>
    </source>
</evidence>
<evidence type="ECO:0000256" key="7">
    <source>
        <dbReference type="SAM" id="MobiDB-lite"/>
    </source>
</evidence>
<evidence type="ECO:0000256" key="6">
    <source>
        <dbReference type="ARBA" id="ARBA00023268"/>
    </source>
</evidence>
<protein>
    <submittedName>
        <fullName evidence="9">Retroelement</fullName>
    </submittedName>
</protein>
<feature type="region of interest" description="Disordered" evidence="7">
    <location>
        <begin position="85"/>
        <end position="185"/>
    </location>
</feature>
<feature type="region of interest" description="Disordered" evidence="7">
    <location>
        <begin position="565"/>
        <end position="629"/>
    </location>
</feature>
<dbReference type="Pfam" id="PF00078">
    <property type="entry name" value="RVT_1"/>
    <property type="match status" value="1"/>
</dbReference>
<dbReference type="SUPFAM" id="SSF53098">
    <property type="entry name" value="Ribonuclease H-like"/>
    <property type="match status" value="2"/>
</dbReference>
<sequence>MVEVLEEEVEVQTLTPSRSEGASGSRNPRHRRRGSRTPPLSDPLRREAGGALLRHPPVNVEPEAPVQRWLDDVANLVTTAQRRLAVSGRSTATGTSRTSTTLSSSARRRARRIATASRRSTAPTSSGASESRRRHDSLYGEQDARVNIERRRDERRATRMGEGASSSGVPRFSSRGGPPLTSTPGGTGYKAFVASLRNVRWPPKFCLNLTEKYNGSINPSEFLQIYTTIIVAAGGDDRVMANYFPMALKAHAVVYAFWNGVRHNRKLEKIASKEPKTTAELFELADKVAQKEEAWAWNSPSTGAAAAAAPETAPRSKRRDRRGKRKPARSDDEGHVLAADGPSRAPRRERATDGKTSYTAPSGKGRSADKWCSVHNTYRHSLADCRSVKNLAERFRKADEEKRQSRREGKALTTPANDQREESKKKAPADDGDDSEGLEFQDILCKVLRDKCGQKSAAKTCGILEFVRDNSRVRSQKAVFLMAEKPPPSPSSASPGSVKEKIQQLDLSEVNEGNVMTITLDKLTPDQKEFEAMMQQARNQFLNSFMQTRKGTVVQKYQVRVVADVPGTGSSKDGEMKQALGGSAQPSNKGATNGSAQENQGDHSQGVHGVQGDGTQGPRGGSLNQDGSASQEFFNNFQDRVDYAVHNAFINQSGVLVNTLSNMMKSIADGSIAKHQAAGPVYLPGGQLVNPRQLMRENPQHSGQVANRLTQDQVATMFLPLQPTVDLVQQQPIQQTPPIQQVVQPIQQQVVHWADLEKQFHSYFYSGVHEMKLYNLTAIKQRHDEPVHEYIQRFREMRNKFISLSLTDAQIADLAFQGMIAPIREKFSSEDFESLPHLTQKVTLHEQRFAEARRNSRKVNHVCSYMCGSDDEDDDSEIAAAEWVRSKKVMPCQWVKNSGKEERYDFDITKADKIFDLLLWEMQIQLPAGHTIPSAEELGKKRYCKWHNSGSHTTNDGKVFRQQIQSAIEGGKIKFDDSKKPMKVDGNPFPVNMVHTAGQTADGGRARGFQMNSAKIINKYQRKYNKQQEKHYEEGDDGFDPHWGCEFFRFCWNEGMRLPYIEDYPGCEQAVFKKPEGAENRHLKPLYINDYVNGKPMSKMMVDGGAALNLMLYATFRKLGRNAEDLIKTNMVLKDFGGNPSETKGVLNVELTVGGKTIPTTFFVIDGKGSYSLLLGRDWVHANCCIPSTMHQCLIQWQGDKIEIVPADSQLKMENPSYYFEGIVEGSNVYTKDTVDDLDDKQGQGFMSADDLEDIDIGPGDRPRPTFISQNLSSEFRTKLIELLKEFRDCFAWQYYEMPGLSRSIVEHRLPTEPGVRPHQQPPRRCKADMLEPVKAEIKCLYDASFIRRCRYAEWVSSIVPVIKKNGKERVCIDFRDLNKATPKDEYPMPVADQLVDAASGYKILSFMDGNVGYNQIFMAEEDIHKTAFRCPSAIGLFEWVVMTFGLKSAGATYQRAMNYIYHDLISWLVEVYIDDVVVKSKEIEDHIADLRKVFERTRKYGLKMNPTKCAFGVSAGQFLGFLVHERGIEITQRSINVIKMIKPPEDKTELQEMIGKINFVRRFISNLSGRLEPFTPLLRLKADQQSTWGAEQQKALDNIKEYLSSPPVLIPPQKGIPFWLYLSAGDKSIGSVFIQKLEGKERADVVKYMLSAPILKGRIGKWIFSLTEFDLWYESQKAIKGQAIANFIVDHRDDSIGLVEVVLWTLFFDGSVCTHGCGIGLVIISPRGACFEFAYTIKPYATNNQAEYEAVLKGLQLLKEVQADTIEIMGDSLLVISQLAGEYECMNDTLIVYNDKCQELMKEFRLVTLKHFVQEHIIYRFGIPQTVTTDQGSIFVSDEFVQFADSMGIKLLNSSPYYTQANGQAEASNKSLIKLIKRKISDYPRQWHTRLAEALWSYRMACHGSTQVPPYKLVYGHEAVLPWEVRIDSRRTELQNDLTADEYYNLMADEREDLVQSRLRALAKVTKDKERVAWHYNKKVVPKDFSEGELVWKLILSIGTRDSKFSKWSPNWEGPFQIHKVVSKGAYMLQGLDGEVYGRALNGKYLKKYYPSVWVNA</sequence>
<evidence type="ECO:0000313" key="10">
    <source>
        <dbReference type="Proteomes" id="UP000000763"/>
    </source>
</evidence>
<dbReference type="CDD" id="cd09279">
    <property type="entry name" value="RNase_HI_like"/>
    <property type="match status" value="1"/>
</dbReference>
<feature type="compositionally biased region" description="Gly residues" evidence="7">
    <location>
        <begin position="609"/>
        <end position="620"/>
    </location>
</feature>
<keyword evidence="4" id="KW-0378">Hydrolase</keyword>
<dbReference type="GO" id="GO:0003676">
    <property type="term" value="F:nucleic acid binding"/>
    <property type="evidence" value="ECO:0007669"/>
    <property type="project" value="InterPro"/>
</dbReference>
<keyword evidence="3" id="KW-0540">Nuclease</keyword>
<feature type="compositionally biased region" description="Low complexity" evidence="7">
    <location>
        <begin position="173"/>
        <end position="184"/>
    </location>
</feature>
<feature type="compositionally biased region" description="Basic residues" evidence="7">
    <location>
        <begin position="315"/>
        <end position="327"/>
    </location>
</feature>
<feature type="region of interest" description="Disordered" evidence="7">
    <location>
        <begin position="296"/>
        <end position="370"/>
    </location>
</feature>
<dbReference type="InterPro" id="IPR043502">
    <property type="entry name" value="DNA/RNA_pol_sf"/>
</dbReference>
<dbReference type="EMBL" id="AC068654">
    <property type="protein sequence ID" value="AAM08509.1"/>
    <property type="molecule type" value="Genomic_DNA"/>
</dbReference>
<dbReference type="CDD" id="cd01647">
    <property type="entry name" value="RT_LTR"/>
    <property type="match status" value="1"/>
</dbReference>
<dbReference type="PROSITE" id="PS50994">
    <property type="entry name" value="INTEGRASE"/>
    <property type="match status" value="1"/>
</dbReference>
<keyword evidence="6" id="KW-0511">Multifunctional enzyme</keyword>
<feature type="compositionally biased region" description="Low complexity" evidence="7">
    <location>
        <begin position="113"/>
        <end position="129"/>
    </location>
</feature>
<dbReference type="InterPro" id="IPR021109">
    <property type="entry name" value="Peptidase_aspartic_dom_sf"/>
</dbReference>
<dbReference type="Gene3D" id="3.10.10.10">
    <property type="entry name" value="HIV Type 1 Reverse Transcriptase, subunit A, domain 1"/>
    <property type="match status" value="1"/>
</dbReference>
<dbReference type="InterPro" id="IPR005162">
    <property type="entry name" value="Retrotrans_gag_dom"/>
</dbReference>
<dbReference type="GO" id="GO:0015074">
    <property type="term" value="P:DNA integration"/>
    <property type="evidence" value="ECO:0007669"/>
    <property type="project" value="InterPro"/>
</dbReference>
<feature type="domain" description="Integrase catalytic" evidence="8">
    <location>
        <begin position="1809"/>
        <end position="1919"/>
    </location>
</feature>
<keyword evidence="1" id="KW-0808">Transferase</keyword>
<dbReference type="Pfam" id="PF17919">
    <property type="entry name" value="RT_RNaseH_2"/>
    <property type="match status" value="1"/>
</dbReference>
<reference evidence="10" key="2">
    <citation type="journal article" date="2008" name="Nucleic Acids Res.">
        <title>The rice annotation project database (RAP-DB): 2008 update.</title>
        <authorList>
            <consortium name="The rice annotation project (RAP)"/>
        </authorList>
    </citation>
    <scope>GENOME REANNOTATION</scope>
    <source>
        <strain evidence="10">cv. Nipponbare</strain>
    </source>
</reference>
<name>Q8S7Z2_ORYSJ</name>
<accession>Q8S7Z2</accession>
<feature type="compositionally biased region" description="Acidic residues" evidence="7">
    <location>
        <begin position="1"/>
        <end position="10"/>
    </location>
</feature>
<dbReference type="Gene3D" id="2.40.70.10">
    <property type="entry name" value="Acid Proteases"/>
    <property type="match status" value="1"/>
</dbReference>
<evidence type="ECO:0000313" key="9">
    <source>
        <dbReference type="EMBL" id="AAM08509.1"/>
    </source>
</evidence>
<reference evidence="10" key="1">
    <citation type="journal article" date="2005" name="Nature">
        <title>The map-based sequence of the rice genome.</title>
        <authorList>
            <consortium name="International rice genome sequencing project (IRGSP)"/>
            <person name="Matsumoto T."/>
            <person name="Wu J."/>
            <person name="Kanamori H."/>
            <person name="Katayose Y."/>
            <person name="Fujisawa M."/>
            <person name="Namiki N."/>
            <person name="Mizuno H."/>
            <person name="Yamamoto K."/>
            <person name="Antonio B.A."/>
            <person name="Baba T."/>
            <person name="Sakata K."/>
            <person name="Nagamura Y."/>
            <person name="Aoki H."/>
            <person name="Arikawa K."/>
            <person name="Arita K."/>
            <person name="Bito T."/>
            <person name="Chiden Y."/>
            <person name="Fujitsuka N."/>
            <person name="Fukunaka R."/>
            <person name="Hamada M."/>
            <person name="Harada C."/>
            <person name="Hayashi A."/>
            <person name="Hijishita S."/>
            <person name="Honda M."/>
            <person name="Hosokawa S."/>
            <person name="Ichikawa Y."/>
            <person name="Idonuma A."/>
            <person name="Iijima M."/>
            <person name="Ikeda M."/>
            <person name="Ikeno M."/>
            <person name="Ito K."/>
            <person name="Ito S."/>
            <person name="Ito T."/>
            <person name="Ito Y."/>
            <person name="Ito Y."/>
            <person name="Iwabuchi A."/>
            <person name="Kamiya K."/>
            <person name="Karasawa W."/>
            <person name="Kurita K."/>
            <person name="Katagiri S."/>
            <person name="Kikuta A."/>
            <person name="Kobayashi H."/>
            <person name="Kobayashi N."/>
            <person name="Machita K."/>
            <person name="Maehara T."/>
            <person name="Masukawa M."/>
            <person name="Mizubayashi T."/>
            <person name="Mukai Y."/>
            <person name="Nagasaki H."/>
            <person name="Nagata Y."/>
            <person name="Naito S."/>
            <person name="Nakashima M."/>
            <person name="Nakama Y."/>
            <person name="Nakamichi Y."/>
            <person name="Nakamura M."/>
            <person name="Meguro A."/>
            <person name="Negishi M."/>
            <person name="Ohta I."/>
            <person name="Ohta T."/>
            <person name="Okamoto M."/>
            <person name="Ono N."/>
            <person name="Saji S."/>
            <person name="Sakaguchi M."/>
            <person name="Sakai K."/>
            <person name="Shibata M."/>
            <person name="Shimokawa T."/>
            <person name="Song J."/>
            <person name="Takazaki Y."/>
            <person name="Terasawa K."/>
            <person name="Tsugane M."/>
            <person name="Tsuji K."/>
            <person name="Ueda S."/>
            <person name="Waki K."/>
            <person name="Yamagata H."/>
            <person name="Yamamoto M."/>
            <person name="Yamamoto S."/>
            <person name="Yamane H."/>
            <person name="Yoshiki S."/>
            <person name="Yoshihara R."/>
            <person name="Yukawa K."/>
            <person name="Zhong H."/>
            <person name="Yano M."/>
            <person name="Yuan Q."/>
            <person name="Ouyang S."/>
            <person name="Liu J."/>
            <person name="Jones K.M."/>
            <person name="Gansberger K."/>
            <person name="Moffat K."/>
            <person name="Hill J."/>
            <person name="Bera J."/>
            <person name="Fadrosh D."/>
            <person name="Jin S."/>
            <person name="Johri S."/>
            <person name="Kim M."/>
            <person name="Overton L."/>
            <person name="Reardon M."/>
            <person name="Tsitrin T."/>
            <person name="Vuong H."/>
            <person name="Weaver B."/>
            <person name="Ciecko A."/>
            <person name="Tallon L."/>
            <person name="Jackson J."/>
            <person name="Pai G."/>
            <person name="Aken S.V."/>
            <person name="Utterback T."/>
            <person name="Reidmuller S."/>
            <person name="Feldblyum T."/>
            <person name="Hsiao J."/>
            <person name="Zismann V."/>
            <person name="Iobst S."/>
            <person name="de Vazeille A.R."/>
            <person name="Buell C.R."/>
            <person name="Ying K."/>
            <person name="Li Y."/>
            <person name="Lu T."/>
            <person name="Huang Y."/>
            <person name="Zhao Q."/>
            <person name="Feng Q."/>
            <person name="Zhang L."/>
            <person name="Zhu J."/>
            <person name="Weng Q."/>
            <person name="Mu J."/>
            <person name="Lu Y."/>
            <person name="Fan D."/>
            <person name="Liu Y."/>
            <person name="Guan J."/>
            <person name="Zhang Y."/>
            <person name="Yu S."/>
            <person name="Liu X."/>
            <person name="Zhang Y."/>
            <person name="Hong G."/>
            <person name="Han B."/>
            <person name="Choisne N."/>
            <person name="Demange N."/>
            <person name="Orjeda G."/>
            <person name="Samain S."/>
            <person name="Cattolico L."/>
            <person name="Pelletier E."/>
            <person name="Couloux A."/>
            <person name="Segurens B."/>
            <person name="Wincker P."/>
            <person name="D'Hont A."/>
            <person name="Scarpelli C."/>
            <person name="Weissenbach J."/>
            <person name="Salanoubat M."/>
            <person name="Quetier F."/>
            <person name="Yu Y."/>
            <person name="Kim H.R."/>
            <person name="Rambo T."/>
            <person name="Currie J."/>
            <person name="Collura K."/>
            <person name="Luo M."/>
            <person name="Yang T."/>
            <person name="Ammiraju J.S.S."/>
            <person name="Engler F."/>
            <person name="Soderlund C."/>
            <person name="Wing R.A."/>
            <person name="Palmer L.E."/>
            <person name="de la Bastide M."/>
            <person name="Spiegel L."/>
            <person name="Nascimento L."/>
            <person name="Zutavern T."/>
            <person name="O'Shaughnessy A."/>
            <person name="Dike S."/>
            <person name="Dedhia N."/>
            <person name="Preston R."/>
            <person name="Balija V."/>
            <person name="McCombie W.R."/>
            <person name="Chow T."/>
            <person name="Chen H."/>
            <person name="Chung M."/>
            <person name="Chen C."/>
            <person name="Shaw J."/>
            <person name="Wu H."/>
            <person name="Hsiao K."/>
            <person name="Chao Y."/>
            <person name="Chu M."/>
            <person name="Cheng C."/>
            <person name="Hour A."/>
            <person name="Lee P."/>
            <person name="Lin S."/>
            <person name="Lin Y."/>
            <person name="Liou J."/>
            <person name="Liu S."/>
            <person name="Hsing Y."/>
            <person name="Raghuvanshi S."/>
            <person name="Mohanty A."/>
            <person name="Bharti A.K."/>
            <person name="Gaur A."/>
            <person name="Gupta V."/>
            <person name="Kumar D."/>
            <person name="Ravi V."/>
            <person name="Vij S."/>
            <person name="Kapur A."/>
            <person name="Khurana P."/>
            <person name="Khurana P."/>
            <person name="Khurana J.P."/>
            <person name="Tyagi A.K."/>
            <person name="Gaikwad K."/>
            <person name="Singh A."/>
            <person name="Dalal V."/>
            <person name="Srivastava S."/>
            <person name="Dixit A."/>
            <person name="Pal A.K."/>
            <person name="Ghazi I.A."/>
            <person name="Yadav M."/>
            <person name="Pandit A."/>
            <person name="Bhargava A."/>
            <person name="Sureshbabu K."/>
            <person name="Batra K."/>
            <person name="Sharma T.R."/>
            <person name="Mohapatra T."/>
            <person name="Singh N.K."/>
            <person name="Messing J."/>
            <person name="Nelson A.B."/>
            <person name="Fuks G."/>
            <person name="Kavchok S."/>
            <person name="Keizer G."/>
            <person name="Linton E."/>
            <person name="Llaca V."/>
            <person name="Song R."/>
            <person name="Tanyolac B."/>
            <person name="Young S."/>
            <person name="Ho-Il K."/>
            <person name="Hahn J.H."/>
            <person name="Sangsakoo G."/>
            <person name="Vanavichit A."/>
            <person name="de Mattos Luiz.A.T."/>
            <person name="Zimmer P.D."/>
            <person name="Malone G."/>
            <person name="Dellagostin O."/>
            <person name="de Oliveira A.C."/>
            <person name="Bevan M."/>
            <person name="Bancroft I."/>
            <person name="Minx P."/>
            <person name="Cordum H."/>
            <person name="Wilson R."/>
            <person name="Cheng Z."/>
            <person name="Jin W."/>
            <person name="Jiang J."/>
            <person name="Leong S.A."/>
            <person name="Iwama H."/>
            <person name="Gojobori T."/>
            <person name="Itoh T."/>
            <person name="Niimura Y."/>
            <person name="Fujii Y."/>
            <person name="Habara T."/>
            <person name="Sakai H."/>
            <person name="Sato Y."/>
            <person name="Wilson G."/>
            <person name="Kumar K."/>
            <person name="McCouch S."/>
            <person name="Juretic N."/>
            <person name="Hoen D."/>
            <person name="Wright S."/>
            <person name="Bruskiewich R."/>
            <person name="Bureau T."/>
            <person name="Miyao A."/>
            <person name="Hirochika H."/>
            <person name="Nishikawa T."/>
            <person name="Kadowaki K."/>
            <person name="Sugiura M."/>
            <person name="Burr B."/>
            <person name="Sasaki T."/>
        </authorList>
    </citation>
    <scope>NUCLEOTIDE SEQUENCE [LARGE SCALE GENOMIC DNA]</scope>
    <source>
        <strain evidence="10">cv. Nipponbare</strain>
    </source>
</reference>
<organism evidence="9 10">
    <name type="scientific">Oryza sativa subsp. japonica</name>
    <name type="common">Rice</name>
    <dbReference type="NCBI Taxonomy" id="39947"/>
    <lineage>
        <taxon>Eukaryota</taxon>
        <taxon>Viridiplantae</taxon>
        <taxon>Streptophyta</taxon>
        <taxon>Embryophyta</taxon>
        <taxon>Tracheophyta</taxon>
        <taxon>Spermatophyta</taxon>
        <taxon>Magnoliopsida</taxon>
        <taxon>Liliopsida</taxon>
        <taxon>Poales</taxon>
        <taxon>Poaceae</taxon>
        <taxon>BOP clade</taxon>
        <taxon>Oryzoideae</taxon>
        <taxon>Oryzeae</taxon>
        <taxon>Oryzinae</taxon>
        <taxon>Oryza</taxon>
        <taxon>Oryza sativa</taxon>
    </lineage>
</organism>
<feature type="compositionally biased region" description="Basic and acidic residues" evidence="7">
    <location>
        <begin position="130"/>
        <end position="159"/>
    </location>
</feature>
<dbReference type="GO" id="GO:0004523">
    <property type="term" value="F:RNA-DNA hybrid ribonuclease activity"/>
    <property type="evidence" value="ECO:0007669"/>
    <property type="project" value="InterPro"/>
</dbReference>
<proteinExistence type="predicted"/>
<dbReference type="GO" id="GO:0006310">
    <property type="term" value="P:DNA recombination"/>
    <property type="evidence" value="ECO:0007669"/>
    <property type="project" value="UniProtKB-KW"/>
</dbReference>
<feature type="region of interest" description="Disordered" evidence="7">
    <location>
        <begin position="1"/>
        <end position="46"/>
    </location>
</feature>
<keyword evidence="2" id="KW-0548">Nucleotidyltransferase</keyword>
<dbReference type="PANTHER" id="PTHR37984">
    <property type="entry name" value="PROTEIN CBG26694"/>
    <property type="match status" value="1"/>
</dbReference>
<dbReference type="Gene3D" id="3.30.70.270">
    <property type="match status" value="2"/>
</dbReference>
<feature type="compositionally biased region" description="Polar residues" evidence="7">
    <location>
        <begin position="584"/>
        <end position="603"/>
    </location>
</feature>
<dbReference type="Pfam" id="PF13456">
    <property type="entry name" value="RVT_3"/>
    <property type="match status" value="1"/>
</dbReference>
<dbReference type="InterPro" id="IPR001584">
    <property type="entry name" value="Integrase_cat-core"/>
</dbReference>
<dbReference type="InterPro" id="IPR050951">
    <property type="entry name" value="Retrovirus_Pol_polyprotein"/>
</dbReference>
<evidence type="ECO:0000256" key="4">
    <source>
        <dbReference type="ARBA" id="ARBA00022759"/>
    </source>
</evidence>
<dbReference type="CDD" id="cd00303">
    <property type="entry name" value="retropepsin_like"/>
    <property type="match status" value="1"/>
</dbReference>
<feature type="compositionally biased region" description="Low complexity" evidence="7">
    <location>
        <begin position="87"/>
        <end position="105"/>
    </location>
</feature>
<evidence type="ECO:0000256" key="5">
    <source>
        <dbReference type="ARBA" id="ARBA00023172"/>
    </source>
</evidence>
<dbReference type="InterPro" id="IPR043128">
    <property type="entry name" value="Rev_trsase/Diguanyl_cyclase"/>
</dbReference>